<evidence type="ECO:0000256" key="1">
    <source>
        <dbReference type="ARBA" id="ARBA00022842"/>
    </source>
</evidence>
<evidence type="ECO:0000313" key="4">
    <source>
        <dbReference type="Proteomes" id="UP000005744"/>
    </source>
</evidence>
<name>I3CJF5_9GAMM</name>
<dbReference type="SUPFAM" id="SSF53448">
    <property type="entry name" value="Nucleotide-diphospho-sugar transferases"/>
    <property type="match status" value="1"/>
</dbReference>
<dbReference type="OrthoDB" id="5298023at2"/>
<dbReference type="InterPro" id="IPR029044">
    <property type="entry name" value="Nucleotide-diphossugar_trans"/>
</dbReference>
<keyword evidence="4" id="KW-1185">Reference proteome</keyword>
<evidence type="ECO:0000313" key="3">
    <source>
        <dbReference type="EMBL" id="EIJ43748.1"/>
    </source>
</evidence>
<reference evidence="3 4" key="1">
    <citation type="submission" date="2011-11" db="EMBL/GenBank/DDBJ databases">
        <title>Improved High-Quality Draft sequence of Beggiatoa alba B18lD.</title>
        <authorList>
            <consortium name="US DOE Joint Genome Institute"/>
            <person name="Lucas S."/>
            <person name="Han J."/>
            <person name="Lapidus A."/>
            <person name="Cheng J.-F."/>
            <person name="Goodwin L."/>
            <person name="Pitluck S."/>
            <person name="Peters L."/>
            <person name="Mikhailova N."/>
            <person name="Held B."/>
            <person name="Detter J.C."/>
            <person name="Han C."/>
            <person name="Tapia R."/>
            <person name="Land M."/>
            <person name="Hauser L."/>
            <person name="Kyrpides N."/>
            <person name="Ivanova N."/>
            <person name="Pagani I."/>
            <person name="Samuel K."/>
            <person name="Teske A."/>
            <person name="Mueller J."/>
            <person name="Woyke T."/>
        </authorList>
    </citation>
    <scope>NUCLEOTIDE SEQUENCE [LARGE SCALE GENOMIC DNA]</scope>
    <source>
        <strain evidence="3 4">B18LD</strain>
    </source>
</reference>
<sequence>MHITGILLAAGQSQRFGSPKLRHILPQQQLPLILASAQILQPWVKQLLVVVRPDDIELQRLLTIAGYTYVICEASTLGMGHSLACGVQASATADAWLVALADMPFIQAQTIQRLVTHLENGVALVAPYYRGKRGHPVGFAHQFYTPLSQLTGDSGARAIIEAHITTLLPLHGDDKGILQDIDTIDDLPPA</sequence>
<dbReference type="Pfam" id="PF12804">
    <property type="entry name" value="NTP_transf_3"/>
    <property type="match status" value="1"/>
</dbReference>
<dbReference type="GO" id="GO:0016779">
    <property type="term" value="F:nucleotidyltransferase activity"/>
    <property type="evidence" value="ECO:0007669"/>
    <property type="project" value="UniProtKB-ARBA"/>
</dbReference>
<dbReference type="CDD" id="cd04182">
    <property type="entry name" value="GT_2_like_f"/>
    <property type="match status" value="1"/>
</dbReference>
<feature type="domain" description="MobA-like NTP transferase" evidence="2">
    <location>
        <begin position="5"/>
        <end position="163"/>
    </location>
</feature>
<accession>I3CJF5</accession>
<protein>
    <submittedName>
        <fullName evidence="3">Putative MobA-like protein</fullName>
    </submittedName>
</protein>
<gene>
    <name evidence="3" type="ORF">BegalDRAFT_2920</name>
</gene>
<organism evidence="3 4">
    <name type="scientific">Beggiatoa alba B18LD</name>
    <dbReference type="NCBI Taxonomy" id="395493"/>
    <lineage>
        <taxon>Bacteria</taxon>
        <taxon>Pseudomonadati</taxon>
        <taxon>Pseudomonadota</taxon>
        <taxon>Gammaproteobacteria</taxon>
        <taxon>Thiotrichales</taxon>
        <taxon>Thiotrichaceae</taxon>
        <taxon>Beggiatoa</taxon>
    </lineage>
</organism>
<dbReference type="HOGENOM" id="CLU_061980_4_1_6"/>
<dbReference type="InterPro" id="IPR025877">
    <property type="entry name" value="MobA-like_NTP_Trfase"/>
</dbReference>
<dbReference type="eggNOG" id="COG2068">
    <property type="taxonomic scope" value="Bacteria"/>
</dbReference>
<dbReference type="AlphaFoldDB" id="I3CJF5"/>
<dbReference type="Proteomes" id="UP000005744">
    <property type="component" value="Unassembled WGS sequence"/>
</dbReference>
<dbReference type="PANTHER" id="PTHR43777:SF1">
    <property type="entry name" value="MOLYBDENUM COFACTOR CYTIDYLYLTRANSFERASE"/>
    <property type="match status" value="1"/>
</dbReference>
<dbReference type="STRING" id="395493.BegalDRAFT_2920"/>
<proteinExistence type="predicted"/>
<dbReference type="EMBL" id="JH600070">
    <property type="protein sequence ID" value="EIJ43748.1"/>
    <property type="molecule type" value="Genomic_DNA"/>
</dbReference>
<dbReference type="RefSeq" id="WP_002691200.1">
    <property type="nucleotide sequence ID" value="NZ_JH600070.1"/>
</dbReference>
<dbReference type="Gene3D" id="3.90.550.10">
    <property type="entry name" value="Spore Coat Polysaccharide Biosynthesis Protein SpsA, Chain A"/>
    <property type="match status" value="1"/>
</dbReference>
<dbReference type="PANTHER" id="PTHR43777">
    <property type="entry name" value="MOLYBDENUM COFACTOR CYTIDYLYLTRANSFERASE"/>
    <property type="match status" value="1"/>
</dbReference>
<evidence type="ECO:0000259" key="2">
    <source>
        <dbReference type="Pfam" id="PF12804"/>
    </source>
</evidence>
<keyword evidence="1" id="KW-0460">Magnesium</keyword>